<dbReference type="Proteomes" id="UP000174145">
    <property type="component" value="Segment"/>
</dbReference>
<reference evidence="1" key="1">
    <citation type="journal article" date="1998" name="Virus Res.">
        <title>Complete nucleotide sequence of spheroidin gene of Anomala cuprea entomopoxvirus.</title>
        <authorList>
            <person name="Mitsuhashi W."/>
            <person name="Saito H."/>
            <person name="Sato M."/>
            <person name="Nakashima N."/>
            <person name="Noda H."/>
        </authorList>
    </citation>
    <scope>NUCLEOTIDE SEQUENCE</scope>
</reference>
<dbReference type="EMBL" id="AP013055">
    <property type="protein sequence ID" value="BAO49567.1"/>
    <property type="molecule type" value="Genomic_DNA"/>
</dbReference>
<dbReference type="RefSeq" id="YP_009001680.1">
    <property type="nucleotide sequence ID" value="NC_023426.1"/>
</dbReference>
<evidence type="ECO:0000313" key="2">
    <source>
        <dbReference type="EMBL" id="BAO49567.1"/>
    </source>
</evidence>
<proteinExistence type="predicted"/>
<reference evidence="2 3" key="2">
    <citation type="journal article" date="2014" name="Virology">
        <title>The complete genome sequence of the Alphaentomopoxvirus Anomala cuprea entomopoxvirus, including its terminal hairpin loop sequences, suggests a potentially unique mode of apoptosis inhibition and mode of DNA replication.</title>
        <authorList>
            <person name="Mitsuhashi W."/>
            <person name="Miyamoto K."/>
            <person name="Wada S."/>
        </authorList>
    </citation>
    <scope>NUCLEOTIDE SEQUENCE [LARGE SCALE GENOMIC DNA]</scope>
    <source>
        <strain evidence="2">CV6M</strain>
    </source>
</reference>
<dbReference type="KEGG" id="vg:18263636"/>
<name>O91336_9POXV</name>
<dbReference type="OrthoDB" id="336at10239"/>
<evidence type="ECO:0000313" key="3">
    <source>
        <dbReference type="Proteomes" id="UP000174145"/>
    </source>
</evidence>
<dbReference type="Pfam" id="PF05541">
    <property type="entry name" value="Spheroidin"/>
    <property type="match status" value="1"/>
</dbReference>
<protein>
    <submittedName>
        <fullName evidence="1">Spheroidin</fullName>
    </submittedName>
</protein>
<organism evidence="1">
    <name type="scientific">Alphaentomopoxvirus acuprea</name>
    <dbReference type="NCBI Taxonomy" id="62099"/>
    <lineage>
        <taxon>Viruses</taxon>
        <taxon>Varidnaviria</taxon>
        <taxon>Bamfordvirae</taxon>
        <taxon>Nucleocytoviricota</taxon>
        <taxon>Pokkesviricetes</taxon>
        <taxon>Chitovirales</taxon>
        <taxon>Poxviridae</taxon>
        <taxon>Entomopoxvirinae</taxon>
        <taxon>Alphaentomopoxvirus</taxon>
    </lineage>
</organism>
<accession>O91336</accession>
<evidence type="ECO:0000313" key="1">
    <source>
        <dbReference type="EMBL" id="BAA33399.1"/>
    </source>
</evidence>
<dbReference type="EMBL" id="AB005053">
    <property type="protein sequence ID" value="BAA33399.1"/>
    <property type="molecule type" value="Genomic_DNA"/>
</dbReference>
<dbReference type="InterPro" id="IPR008843">
    <property type="entry name" value="Spheroidin"/>
</dbReference>
<dbReference type="GeneID" id="18263636"/>
<keyword evidence="3" id="KW-1185">Reference proteome</keyword>
<sequence length="942" mass="109014">MDNVPMTIEEIIKINDGKYEVIFGLKDKQRIFDRKEIELLVPLSDGDDPYSVVTIESADDKTEVLELDKTHYRLILKCTIEDKLRFYFIFSHCKCIEGVWKYLGDLLIANLKLCKKIIKLANYTVNLNGKHIPLCELHSRLFIGFYDDSGYYGLITRHNIETSTLVVSKNANYIELFPQHIYCEDGRDIYLNTKTVIDVCPEVCNIVLDLRKSINICVAFTSINYEECDTVQLALLKSLVNDYGVFDVYNADTGLVYAKGLRINNKSLVIQVDKIPTRLKVKAYMKGLEGERLCFIKITSSTLTNPEYVASHTATLGCLTVYKKFKKAIVDLLIHDLHTGTVIPGGNVVLKLVDCNQYVKKVSYGSHLNVGVYKIDKIYLKNNFDNIHLKTLETHFECDKKIFKEYSTLTRHDCVRDICKKYDCNRYEDGWYTTDDKICIVAGAPRIHVNIWAKIKNLGYRKPIYNLHLWGWIFDYDASRYIKLHSDGSLDLDLCYKKCPEDLTLYEAARKKYINDIILENASCYRNGTISLGNHKYQNIFEMDKCRASMNTYTNFTKERQDLNNFGCVLGINIGKQVSIQELPGWLTCDEIEILACAPIDEIKCFCDKFCKITNPRFVQMATDLISLLFMCNYVNIEIDEALIDYPGYIVLFARAVKVINDLLLTNGICNLCGYSISIPVMCGCFGKTLPHFDNGGVEKRFKEKFLTLNLKELMCDEEFVETPLYVSTYFKSFEDLPMEENYEKYLVEYANQSQDLLQGLLNTYTVEDTNARVISSVYAFTYRDKYFNDKYKNGEYKAGVPRDGVFYRDGDYKEREYYDYNRRHKYLQPEALSKLVKVITESGNMGMINKLQEDYTCMPCDEGYSTINVSKSYCDWSCEPNNNYELICKYGYKLIDLERIHQLLKAACSIPDLECIYENEECNKCCNKRIKGYEPIYQTHV</sequence>